<dbReference type="GO" id="GO:0006665">
    <property type="term" value="P:sphingolipid metabolic process"/>
    <property type="evidence" value="ECO:0007669"/>
    <property type="project" value="InterPro"/>
</dbReference>
<evidence type="ECO:0000259" key="3">
    <source>
        <dbReference type="PROSITE" id="PS50015"/>
    </source>
</evidence>
<protein>
    <recommendedName>
        <fullName evidence="3">Saposin B-type domain-containing protein</fullName>
    </recommendedName>
</protein>
<evidence type="ECO:0000313" key="4">
    <source>
        <dbReference type="Ensembl" id="ENSAOCP00000051796.1"/>
    </source>
</evidence>
<evidence type="ECO:0000256" key="2">
    <source>
        <dbReference type="ARBA" id="ARBA00023180"/>
    </source>
</evidence>
<dbReference type="SMART" id="SM00741">
    <property type="entry name" value="SapB"/>
    <property type="match status" value="1"/>
</dbReference>
<reference evidence="4" key="2">
    <citation type="submission" date="2025-08" db="UniProtKB">
        <authorList>
            <consortium name="Ensembl"/>
        </authorList>
    </citation>
    <scope>IDENTIFICATION</scope>
</reference>
<keyword evidence="2" id="KW-0325">Glycoprotein</keyword>
<dbReference type="SUPFAM" id="SSF47862">
    <property type="entry name" value="Saposin"/>
    <property type="match status" value="1"/>
</dbReference>
<dbReference type="GeneTree" id="ENSGT00940000177137"/>
<evidence type="ECO:0000313" key="5">
    <source>
        <dbReference type="Proteomes" id="UP001501940"/>
    </source>
</evidence>
<feature type="domain" description="Saposin B-type" evidence="3">
    <location>
        <begin position="50"/>
        <end position="118"/>
    </location>
</feature>
<dbReference type="PRINTS" id="PR01797">
    <property type="entry name" value="SAPOSIN"/>
</dbReference>
<organism evidence="4 5">
    <name type="scientific">Amphiprion ocellaris</name>
    <name type="common">Clown anemonefish</name>
    <dbReference type="NCBI Taxonomy" id="80972"/>
    <lineage>
        <taxon>Eukaryota</taxon>
        <taxon>Metazoa</taxon>
        <taxon>Chordata</taxon>
        <taxon>Craniata</taxon>
        <taxon>Vertebrata</taxon>
        <taxon>Euteleostomi</taxon>
        <taxon>Actinopterygii</taxon>
        <taxon>Neopterygii</taxon>
        <taxon>Teleostei</taxon>
        <taxon>Neoteleostei</taxon>
        <taxon>Acanthomorphata</taxon>
        <taxon>Ovalentaria</taxon>
        <taxon>Pomacentridae</taxon>
        <taxon>Amphiprion</taxon>
    </lineage>
</organism>
<keyword evidence="1" id="KW-1015">Disulfide bond</keyword>
<keyword evidence="5" id="KW-1185">Reference proteome</keyword>
<dbReference type="PANTHER" id="PTHR11480">
    <property type="entry name" value="SAPOSIN-RELATED"/>
    <property type="match status" value="1"/>
</dbReference>
<accession>A0AAQ5YIX3</accession>
<dbReference type="InterPro" id="IPR007856">
    <property type="entry name" value="SapB_1"/>
</dbReference>
<reference evidence="4" key="3">
    <citation type="submission" date="2025-09" db="UniProtKB">
        <authorList>
            <consortium name="Ensembl"/>
        </authorList>
    </citation>
    <scope>IDENTIFICATION</scope>
</reference>
<dbReference type="Proteomes" id="UP001501940">
    <property type="component" value="Chromosome 17"/>
</dbReference>
<dbReference type="InterPro" id="IPR051428">
    <property type="entry name" value="Sphingo_Act-Surfact_Prot"/>
</dbReference>
<dbReference type="GO" id="GO:0016020">
    <property type="term" value="C:membrane"/>
    <property type="evidence" value="ECO:0007669"/>
    <property type="project" value="GOC"/>
</dbReference>
<dbReference type="InterPro" id="IPR011001">
    <property type="entry name" value="Saposin-like"/>
</dbReference>
<dbReference type="Pfam" id="PF05184">
    <property type="entry name" value="SapB_1"/>
    <property type="match status" value="1"/>
</dbReference>
<dbReference type="AlphaFoldDB" id="A0AAQ5YIX3"/>
<dbReference type="InterPro" id="IPR008373">
    <property type="entry name" value="Saposin"/>
</dbReference>
<dbReference type="InterPro" id="IPR008139">
    <property type="entry name" value="SaposinB_dom"/>
</dbReference>
<reference evidence="4 5" key="1">
    <citation type="submission" date="2022-01" db="EMBL/GenBank/DDBJ databases">
        <title>A chromosome-scale genome assembly of the false clownfish, Amphiprion ocellaris.</title>
        <authorList>
            <person name="Ryu T."/>
        </authorList>
    </citation>
    <scope>NUCLEOTIDE SEQUENCE [LARGE SCALE GENOMIC DNA]</scope>
</reference>
<evidence type="ECO:0000256" key="1">
    <source>
        <dbReference type="ARBA" id="ARBA00023157"/>
    </source>
</evidence>
<proteinExistence type="predicted"/>
<dbReference type="PROSITE" id="PS50015">
    <property type="entry name" value="SAP_B"/>
    <property type="match status" value="1"/>
</dbReference>
<dbReference type="Gene3D" id="1.10.225.10">
    <property type="entry name" value="Saposin-like"/>
    <property type="match status" value="1"/>
</dbReference>
<dbReference type="GO" id="GO:0005764">
    <property type="term" value="C:lysosome"/>
    <property type="evidence" value="ECO:0007669"/>
    <property type="project" value="InterPro"/>
</dbReference>
<dbReference type="Ensembl" id="ENSAOCT00000067053.1">
    <property type="protein sequence ID" value="ENSAOCP00000051796.1"/>
    <property type="gene ID" value="ENSAOCG00000031413.1"/>
</dbReference>
<name>A0AAQ5YIX3_AMPOC</name>
<sequence>MIPLVINMVTTFIQPENVCETLKACDSSKMYKPLSYYARTPEADITENKFFLMCSICENIIRTVEGLLPKDRTEETVAEALKKACRILPFGIAQVCDEIVGKYFKQVVDLLLEHAAPRTCSPPFSGVHDDALRMFASSNQGPKP</sequence>